<evidence type="ECO:0000313" key="2">
    <source>
        <dbReference type="EMBL" id="TCK18272.1"/>
    </source>
</evidence>
<comment type="caution">
    <text evidence="2">The sequence shown here is derived from an EMBL/GenBank/DDBJ whole genome shotgun (WGS) entry which is preliminary data.</text>
</comment>
<proteinExistence type="predicted"/>
<dbReference type="InterPro" id="IPR011990">
    <property type="entry name" value="TPR-like_helical_dom_sf"/>
</dbReference>
<name>A0A4R1HM23_9GAMM</name>
<dbReference type="PROSITE" id="PS51257">
    <property type="entry name" value="PROKAR_LIPOPROTEIN"/>
    <property type="match status" value="1"/>
</dbReference>
<dbReference type="RefSeq" id="WP_132972089.1">
    <property type="nucleotide sequence ID" value="NZ_SMFX01000001.1"/>
</dbReference>
<reference evidence="2 3" key="1">
    <citation type="submission" date="2019-03" db="EMBL/GenBank/DDBJ databases">
        <title>Genomic Encyclopedia of Type Strains, Phase IV (KMG-IV): sequencing the most valuable type-strain genomes for metagenomic binning, comparative biology and taxonomic classification.</title>
        <authorList>
            <person name="Goeker M."/>
        </authorList>
    </citation>
    <scope>NUCLEOTIDE SEQUENCE [LARGE SCALE GENOMIC DNA]</scope>
    <source>
        <strain evidence="2 3">DSM 19610</strain>
    </source>
</reference>
<organism evidence="2 3">
    <name type="scientific">Thiogranum longum</name>
    <dbReference type="NCBI Taxonomy" id="1537524"/>
    <lineage>
        <taxon>Bacteria</taxon>
        <taxon>Pseudomonadati</taxon>
        <taxon>Pseudomonadota</taxon>
        <taxon>Gammaproteobacteria</taxon>
        <taxon>Chromatiales</taxon>
        <taxon>Ectothiorhodospiraceae</taxon>
        <taxon>Thiogranum</taxon>
    </lineage>
</organism>
<evidence type="ECO:0000313" key="3">
    <source>
        <dbReference type="Proteomes" id="UP000295707"/>
    </source>
</evidence>
<sequence>MRALLWPLTLLVVLITGCASQPASNTVTDTLASRPDAGSFEQFGKALAASMAARDSTLFTRSLDTEQFARRSLTSLGLAAVKKQAVASYAKSLQKIVDNRFGDTFSSVQYADFLRLMPNDTDQPDQAVALIRIEPEDGGISYWKVYLRRANGKVTIVDWLNYALGEIASKAIGGFALNVGTIAQKPDSGGVAALKAYFAAVKGTDPQQLLQTYDQLPPGIRENSLLMYTYFQAANRISPATYQTVLADLAPIYRKQDSYALLMFEYHQVNGDYAEAHKSLDKTAVQLGEDAGLDTLHAGLALMTEDYKSAIAYARDGINREPAFIKNYWVLLDALVFTENYADAVLVLNILEEGFGYQFDAEKLAGLEGYEAFGQSAPFNSWRVASSQ</sequence>
<protein>
    <recommendedName>
        <fullName evidence="4">Tetratricopeptide repeat protein</fullName>
    </recommendedName>
</protein>
<dbReference type="EMBL" id="SMFX01000001">
    <property type="protein sequence ID" value="TCK18272.1"/>
    <property type="molecule type" value="Genomic_DNA"/>
</dbReference>
<evidence type="ECO:0000256" key="1">
    <source>
        <dbReference type="SAM" id="SignalP"/>
    </source>
</evidence>
<gene>
    <name evidence="2" type="ORF">DFR30_1548</name>
</gene>
<evidence type="ECO:0008006" key="4">
    <source>
        <dbReference type="Google" id="ProtNLM"/>
    </source>
</evidence>
<feature type="chain" id="PRO_5021031098" description="Tetratricopeptide repeat protein" evidence="1">
    <location>
        <begin position="26"/>
        <end position="388"/>
    </location>
</feature>
<keyword evidence="3" id="KW-1185">Reference proteome</keyword>
<feature type="signal peptide" evidence="1">
    <location>
        <begin position="1"/>
        <end position="25"/>
    </location>
</feature>
<keyword evidence="1" id="KW-0732">Signal</keyword>
<dbReference type="SUPFAM" id="SSF48452">
    <property type="entry name" value="TPR-like"/>
    <property type="match status" value="1"/>
</dbReference>
<accession>A0A4R1HM23</accession>
<dbReference type="AlphaFoldDB" id="A0A4R1HM23"/>
<dbReference type="Proteomes" id="UP000295707">
    <property type="component" value="Unassembled WGS sequence"/>
</dbReference>